<evidence type="ECO:0000256" key="3">
    <source>
        <dbReference type="ARBA" id="ARBA00022801"/>
    </source>
</evidence>
<keyword evidence="4" id="KW-0788">Thiol protease</keyword>
<reference evidence="6 7" key="1">
    <citation type="submission" date="2017-04" db="EMBL/GenBank/DDBJ databases">
        <authorList>
            <person name="Varghese N."/>
            <person name="Submissions S."/>
        </authorList>
    </citation>
    <scope>NUCLEOTIDE SEQUENCE [LARGE SCALE GENOMIC DNA]</scope>
    <source>
        <strain evidence="6 7">DSM 9789</strain>
    </source>
</reference>
<evidence type="ECO:0000256" key="2">
    <source>
        <dbReference type="ARBA" id="ARBA00022670"/>
    </source>
</evidence>
<dbReference type="InterPro" id="IPR000064">
    <property type="entry name" value="NLP_P60_dom"/>
</dbReference>
<protein>
    <submittedName>
        <fullName evidence="6">NlpC/P60 family protein</fullName>
    </submittedName>
</protein>
<dbReference type="PANTHER" id="PTHR47053">
    <property type="entry name" value="MUREIN DD-ENDOPEPTIDASE MEPH-RELATED"/>
    <property type="match status" value="1"/>
</dbReference>
<evidence type="ECO:0000256" key="4">
    <source>
        <dbReference type="ARBA" id="ARBA00022807"/>
    </source>
</evidence>
<comment type="similarity">
    <text evidence="1">Belongs to the peptidase C40 family.</text>
</comment>
<evidence type="ECO:0000313" key="6">
    <source>
        <dbReference type="EMBL" id="SMD31405.1"/>
    </source>
</evidence>
<gene>
    <name evidence="6" type="ORF">SAMN02745355_1338</name>
</gene>
<dbReference type="PROSITE" id="PS51935">
    <property type="entry name" value="NLPC_P60"/>
    <property type="match status" value="1"/>
</dbReference>
<dbReference type="InterPro" id="IPR038765">
    <property type="entry name" value="Papain-like_cys_pep_sf"/>
</dbReference>
<feature type="domain" description="NlpC/P60" evidence="5">
    <location>
        <begin position="105"/>
        <end position="227"/>
    </location>
</feature>
<evidence type="ECO:0000256" key="1">
    <source>
        <dbReference type="ARBA" id="ARBA00007074"/>
    </source>
</evidence>
<name>A0A8G2L7V0_PICTO</name>
<evidence type="ECO:0000313" key="7">
    <source>
        <dbReference type="Proteomes" id="UP000192315"/>
    </source>
</evidence>
<dbReference type="RefSeq" id="WP_084273090.1">
    <property type="nucleotide sequence ID" value="NZ_FWYE01000004.1"/>
</dbReference>
<keyword evidence="3" id="KW-0378">Hydrolase</keyword>
<dbReference type="Pfam" id="PF00877">
    <property type="entry name" value="NLPC_P60"/>
    <property type="match status" value="1"/>
</dbReference>
<dbReference type="InterPro" id="IPR051202">
    <property type="entry name" value="Peptidase_C40"/>
</dbReference>
<dbReference type="AlphaFoldDB" id="A0A8G2L7V0"/>
<dbReference type="PANTHER" id="PTHR47053:SF1">
    <property type="entry name" value="MUREIN DD-ENDOPEPTIDASE MEPH-RELATED"/>
    <property type="match status" value="1"/>
</dbReference>
<dbReference type="SUPFAM" id="SSF54001">
    <property type="entry name" value="Cysteine proteinases"/>
    <property type="match status" value="1"/>
</dbReference>
<dbReference type="Gene3D" id="2.30.30.40">
    <property type="entry name" value="SH3 Domains"/>
    <property type="match status" value="1"/>
</dbReference>
<comment type="caution">
    <text evidence="6">The sequence shown here is derived from an EMBL/GenBank/DDBJ whole genome shotgun (WGS) entry which is preliminary data.</text>
</comment>
<keyword evidence="7" id="KW-1185">Reference proteome</keyword>
<proteinExistence type="inferred from homology"/>
<dbReference type="EMBL" id="FWYE01000004">
    <property type="protein sequence ID" value="SMD31405.1"/>
    <property type="molecule type" value="Genomic_DNA"/>
</dbReference>
<dbReference type="GO" id="GO:0008234">
    <property type="term" value="F:cysteine-type peptidase activity"/>
    <property type="evidence" value="ECO:0007669"/>
    <property type="project" value="UniProtKB-KW"/>
</dbReference>
<sequence>MYYATIISPVADVRSEPRFESERESQLIFGESVKITGYYNDYAGVICNDGVHGFIKKTQLGEYKVKRYKTSRHLMLKKIKMPFSAYIDDDDISNYNIPEDSIEPVNKKREPFEMAMDFLTVPYLWGGTSSFGFDCSGFTQRLFRYNNIEIPRNSEQQREFSAMVNGLDEARPNDLVFFKGHVGLYIGDMKIVHANGHYGGVTVTDLSDGSEYSRYLISIMLKIGRIKANVRV</sequence>
<evidence type="ECO:0000259" key="5">
    <source>
        <dbReference type="PROSITE" id="PS51935"/>
    </source>
</evidence>
<dbReference type="Gene3D" id="3.90.1720.10">
    <property type="entry name" value="endopeptidase domain like (from Nostoc punctiforme)"/>
    <property type="match status" value="1"/>
</dbReference>
<organism evidence="6 7">
    <name type="scientific">Picrophilus torridus (strain ATCC 700027 / DSM 9790 / JCM 10055 / NBRC 100828 / KAW 2/3)</name>
    <dbReference type="NCBI Taxonomy" id="1122961"/>
    <lineage>
        <taxon>Archaea</taxon>
        <taxon>Methanobacteriati</taxon>
        <taxon>Thermoplasmatota</taxon>
        <taxon>Thermoplasmata</taxon>
        <taxon>Thermoplasmatales</taxon>
        <taxon>Picrophilaceae</taxon>
        <taxon>Picrophilus</taxon>
    </lineage>
</organism>
<dbReference type="GO" id="GO:0006508">
    <property type="term" value="P:proteolysis"/>
    <property type="evidence" value="ECO:0007669"/>
    <property type="project" value="UniProtKB-KW"/>
</dbReference>
<keyword evidence="2" id="KW-0645">Protease</keyword>
<accession>A0A8G2L7V0</accession>
<dbReference type="Proteomes" id="UP000192315">
    <property type="component" value="Unassembled WGS sequence"/>
</dbReference>